<organism evidence="1 2">
    <name type="scientific">Araneus ventricosus</name>
    <name type="common">Orbweaver spider</name>
    <name type="synonym">Epeira ventricosa</name>
    <dbReference type="NCBI Taxonomy" id="182803"/>
    <lineage>
        <taxon>Eukaryota</taxon>
        <taxon>Metazoa</taxon>
        <taxon>Ecdysozoa</taxon>
        <taxon>Arthropoda</taxon>
        <taxon>Chelicerata</taxon>
        <taxon>Arachnida</taxon>
        <taxon>Araneae</taxon>
        <taxon>Araneomorphae</taxon>
        <taxon>Entelegynae</taxon>
        <taxon>Araneoidea</taxon>
        <taxon>Araneidae</taxon>
        <taxon>Araneus</taxon>
    </lineage>
</organism>
<dbReference type="EMBL" id="BGPR01008327">
    <property type="protein sequence ID" value="GBN33062.1"/>
    <property type="molecule type" value="Genomic_DNA"/>
</dbReference>
<dbReference type="Proteomes" id="UP000499080">
    <property type="component" value="Unassembled WGS sequence"/>
</dbReference>
<dbReference type="AlphaFoldDB" id="A0A4Y2N2E2"/>
<gene>
    <name evidence="1" type="ORF">AVEN_52114_1</name>
</gene>
<name>A0A4Y2N2E2_ARAVE</name>
<accession>A0A4Y2N2E2</accession>
<evidence type="ECO:0000313" key="2">
    <source>
        <dbReference type="Proteomes" id="UP000499080"/>
    </source>
</evidence>
<reference evidence="1 2" key="1">
    <citation type="journal article" date="2019" name="Sci. Rep.">
        <title>Orb-weaving spider Araneus ventricosus genome elucidates the spidroin gene catalogue.</title>
        <authorList>
            <person name="Kono N."/>
            <person name="Nakamura H."/>
            <person name="Ohtoshi R."/>
            <person name="Moran D.A.P."/>
            <person name="Shinohara A."/>
            <person name="Yoshida Y."/>
            <person name="Fujiwara M."/>
            <person name="Mori M."/>
            <person name="Tomita M."/>
            <person name="Arakawa K."/>
        </authorList>
    </citation>
    <scope>NUCLEOTIDE SEQUENCE [LARGE SCALE GENOMIC DNA]</scope>
</reference>
<sequence length="218" mass="25161">MMIFWLYLKNCPECCLCFIGAESLRRLDCIRQNAAPRLMPLRQPDQLNGHGTVLFRFPGASEKSLNNVELRQISYNHSLGDLARVSFTIGDICAWLTENRFAWRLGSRFVHNWRHLRPANGKVPMGLTALDNRLTFEPHRLKSRSWCTLLKRCQISKARRCPLRFMSFKSPKLNAGNTCIGKPKVYGIQPFLPTYDRQLFVAKSKMAWRCKNQSLGAQ</sequence>
<comment type="caution">
    <text evidence="1">The sequence shown here is derived from an EMBL/GenBank/DDBJ whole genome shotgun (WGS) entry which is preliminary data.</text>
</comment>
<proteinExistence type="predicted"/>
<evidence type="ECO:0000313" key="1">
    <source>
        <dbReference type="EMBL" id="GBN33062.1"/>
    </source>
</evidence>
<keyword evidence="2" id="KW-1185">Reference proteome</keyword>
<protein>
    <submittedName>
        <fullName evidence="1">Uncharacterized protein</fullName>
    </submittedName>
</protein>